<feature type="compositionally biased region" description="Polar residues" evidence="1">
    <location>
        <begin position="657"/>
        <end position="672"/>
    </location>
</feature>
<feature type="compositionally biased region" description="Low complexity" evidence="1">
    <location>
        <begin position="1525"/>
        <end position="1549"/>
    </location>
</feature>
<feature type="region of interest" description="Disordered" evidence="1">
    <location>
        <begin position="1692"/>
        <end position="1745"/>
    </location>
</feature>
<feature type="compositionally biased region" description="Low complexity" evidence="1">
    <location>
        <begin position="862"/>
        <end position="877"/>
    </location>
</feature>
<dbReference type="Pfam" id="PF13926">
    <property type="entry name" value="DUF4211"/>
    <property type="match status" value="1"/>
</dbReference>
<organism evidence="3 4">
    <name type="scientific">Mastacembelus armatus</name>
    <name type="common">zig-zag eel</name>
    <dbReference type="NCBI Taxonomy" id="205130"/>
    <lineage>
        <taxon>Eukaryota</taxon>
        <taxon>Metazoa</taxon>
        <taxon>Chordata</taxon>
        <taxon>Craniata</taxon>
        <taxon>Vertebrata</taxon>
        <taxon>Euteleostomi</taxon>
        <taxon>Actinopterygii</taxon>
        <taxon>Neopterygii</taxon>
        <taxon>Teleostei</taxon>
        <taxon>Neoteleostei</taxon>
        <taxon>Acanthomorphata</taxon>
        <taxon>Anabantaria</taxon>
        <taxon>Synbranchiformes</taxon>
        <taxon>Mastacembelidae</taxon>
        <taxon>Mastacembelus</taxon>
    </lineage>
</organism>
<feature type="region of interest" description="Disordered" evidence="1">
    <location>
        <begin position="657"/>
        <end position="696"/>
    </location>
</feature>
<feature type="compositionally biased region" description="Low complexity" evidence="1">
    <location>
        <begin position="945"/>
        <end position="956"/>
    </location>
</feature>
<proteinExistence type="predicted"/>
<feature type="region of interest" description="Disordered" evidence="1">
    <location>
        <begin position="936"/>
        <end position="956"/>
    </location>
</feature>
<name>A0A3Q3L8H2_9TELE</name>
<feature type="compositionally biased region" description="Low complexity" evidence="1">
    <location>
        <begin position="1983"/>
        <end position="2003"/>
    </location>
</feature>
<feature type="compositionally biased region" description="Basic residues" evidence="1">
    <location>
        <begin position="1112"/>
        <end position="1122"/>
    </location>
</feature>
<dbReference type="PANTHER" id="PTHR14709:SF1">
    <property type="entry name" value="PROLINE-RICH PROTEIN 12"/>
    <property type="match status" value="1"/>
</dbReference>
<reference evidence="3" key="1">
    <citation type="submission" date="2025-08" db="UniProtKB">
        <authorList>
            <consortium name="Ensembl"/>
        </authorList>
    </citation>
    <scope>IDENTIFICATION</scope>
</reference>
<feature type="compositionally biased region" description="Basic and acidic residues" evidence="1">
    <location>
        <begin position="1892"/>
        <end position="1901"/>
    </location>
</feature>
<feature type="compositionally biased region" description="Low complexity" evidence="1">
    <location>
        <begin position="1933"/>
        <end position="1944"/>
    </location>
</feature>
<feature type="compositionally biased region" description="Basic and acidic residues" evidence="1">
    <location>
        <begin position="1842"/>
        <end position="1862"/>
    </location>
</feature>
<evidence type="ECO:0000313" key="3">
    <source>
        <dbReference type="Ensembl" id="ENSMAMP00000005936.1"/>
    </source>
</evidence>
<dbReference type="PANTHER" id="PTHR14709">
    <property type="entry name" value="GLUTAMINE AND SERINE-RICH PROTEIN 1-RELATED"/>
    <property type="match status" value="1"/>
</dbReference>
<feature type="region of interest" description="Disordered" evidence="1">
    <location>
        <begin position="1603"/>
        <end position="1644"/>
    </location>
</feature>
<dbReference type="InterPro" id="IPR052466">
    <property type="entry name" value="DNA_MethProtect_Complex"/>
</dbReference>
<feature type="region of interest" description="Disordered" evidence="1">
    <location>
        <begin position="1020"/>
        <end position="1059"/>
    </location>
</feature>
<feature type="compositionally biased region" description="Low complexity" evidence="1">
    <location>
        <begin position="2044"/>
        <end position="2060"/>
    </location>
</feature>
<protein>
    <submittedName>
        <fullName evidence="3">Proline rich 12b</fullName>
    </submittedName>
</protein>
<feature type="compositionally biased region" description="Pro residues" evidence="1">
    <location>
        <begin position="1721"/>
        <end position="1735"/>
    </location>
</feature>
<feature type="compositionally biased region" description="Low complexity" evidence="1">
    <location>
        <begin position="2522"/>
        <end position="2535"/>
    </location>
</feature>
<feature type="region of interest" description="Disordered" evidence="1">
    <location>
        <begin position="367"/>
        <end position="457"/>
    </location>
</feature>
<evidence type="ECO:0000256" key="1">
    <source>
        <dbReference type="SAM" id="MobiDB-lite"/>
    </source>
</evidence>
<feature type="compositionally biased region" description="Low complexity" evidence="1">
    <location>
        <begin position="573"/>
        <end position="585"/>
    </location>
</feature>
<feature type="region of interest" description="Disordered" evidence="1">
    <location>
        <begin position="711"/>
        <end position="736"/>
    </location>
</feature>
<feature type="compositionally biased region" description="Low complexity" evidence="1">
    <location>
        <begin position="1959"/>
        <end position="1968"/>
    </location>
</feature>
<dbReference type="Proteomes" id="UP000261640">
    <property type="component" value="Unplaced"/>
</dbReference>
<feature type="region of interest" description="Disordered" evidence="1">
    <location>
        <begin position="329"/>
        <end position="354"/>
    </location>
</feature>
<feature type="domain" description="DUF4211" evidence="2">
    <location>
        <begin position="2548"/>
        <end position="2627"/>
    </location>
</feature>
<feature type="compositionally biased region" description="Low complexity" evidence="1">
    <location>
        <begin position="1096"/>
        <end position="1111"/>
    </location>
</feature>
<feature type="region of interest" description="Disordered" evidence="1">
    <location>
        <begin position="562"/>
        <end position="613"/>
    </location>
</feature>
<feature type="compositionally biased region" description="Pro residues" evidence="1">
    <location>
        <begin position="1945"/>
        <end position="1958"/>
    </location>
</feature>
<dbReference type="Ensembl" id="ENSMAMT00000006105.2">
    <property type="protein sequence ID" value="ENSMAMP00000005936.1"/>
    <property type="gene ID" value="ENSMAMG00000004056.2"/>
</dbReference>
<dbReference type="InParanoid" id="A0A3Q3L8H2"/>
<reference evidence="3" key="2">
    <citation type="submission" date="2025-09" db="UniProtKB">
        <authorList>
            <consortium name="Ensembl"/>
        </authorList>
    </citation>
    <scope>IDENTIFICATION</scope>
</reference>
<dbReference type="InterPro" id="IPR025451">
    <property type="entry name" value="DUF4211"/>
</dbReference>
<accession>A0A3Q3L8H2</accession>
<feature type="compositionally biased region" description="Basic and acidic residues" evidence="1">
    <location>
        <begin position="2504"/>
        <end position="2513"/>
    </location>
</feature>
<feature type="region of interest" description="Disordered" evidence="1">
    <location>
        <begin position="2499"/>
        <end position="2542"/>
    </location>
</feature>
<feature type="compositionally biased region" description="Low complexity" evidence="1">
    <location>
        <begin position="1624"/>
        <end position="1638"/>
    </location>
</feature>
<feature type="region of interest" description="Disordered" evidence="1">
    <location>
        <begin position="1212"/>
        <end position="1234"/>
    </location>
</feature>
<feature type="region of interest" description="Disordered" evidence="1">
    <location>
        <begin position="786"/>
        <end position="809"/>
    </location>
</feature>
<sequence>MERNYPAAGLGDLGAETGWYYDRSAKASLVYGSSKSSHPDTELLHRQAYSNSHNLQGFVTNHHPGSSRQGGVWGAAGHTLGLSRLFEASLHHTSPSIPDPSVMNLISALESRASEPPPSASALLSQFRTPSWQNGMHTSAPPDLYISGALPVSSSFSSSSTLSAYQHPGSFSVRSLTPSLSLQDMSTLSPTSNGLLSPHDPLLHIKPPSQSSLGFDRCCPSRSLSVTYQGSQDSPALPQTQAPSNSSSCHLPPPQFNLLSSQLYNGSMFSSTPALPPVPPASPERMVSRQDSVIKHYQRSPPAQSTSFTIQQYVSCSGASSYQQIASYHRHSGVSSSPLGEQSPSSDPKTSPQMESQIYRSIMQTPYTSMSSGSSASSSHTKGPKSSSSSSGYSSSGSASSCTPHTPPSASSTSSSSSSSSKTSTGSLSSSSHQQPPTQSAPVPSSLQVVSSNLVQQPTPKQCLATYSPLSVTNSSTGLPDQTPPQQHAQSYSPSQPPSTHMSQSYGDFNSPHAQDLSSRAEGNRGKAFIGIGPGGHSLAAEIHFGDSAFGSAPLRRVGSPSLGCGSAGGSAGPVSGPAALSSGVGSVGSGSGAASAGNRGSSSYHLPKSSPSPSLNSIITCPGLHSPAAAHPALSPGGSAPTKYLSSILSPACMSSQQGFPDTGQAQSKLYHSTPPKPKTETNILGVKPPQNEEEDDDDFLIHHLLHTQSTTHYSSQHHPPPQQLPQSLPEVREEEGKGVAYDISKFSEERYHLQSVIRINNTTSSAGPGTAIADTTNGLTTQFETSQKKQQQTKSELTRSKSTTGEAGVATDCLSLSHQQQQDSLDSVVHYGRGNPYIHHPQSEHSLHTTHMPPCTQYTQISQHTQHPQHSQHSFSHSHLHNHSHIEMKKTSDVNAYLVNTTDVQQARQNQVPLSLMDSPPDPSHQTHMLQSVLSHTTHSKMDPPQAHPQQQQHCLDQQVIMGSAGGAAGSESHSQNHSSQLRLQLQTQGIDTKYSLGAKPRDQTQVTQSSVSPLDLLDKSLSQRNRDSEGVLERTGVRVAVTGGEGGNADRQRQQHRLTSHHLLHQSASELHDFLSEPDLGLSTPSHMHHLNQSQAHAHPHTHQPQQAHVHHQLSHSHPHSQSPHQQPRTREPENRLSYSQLDLLKQYQLDTANPVAKAGQNQAQQHRFASLTSICFPDYLLNNEDHAFFPEMEDMLCSVGYKSSCAGDSRGGEAAQESLAQGNGQGQDGLDSLKTGGAGGCYDMGGHHSGQGYGQYCHTIPGIGNGNLHLNLDSTKTHELPSTVNTDQLGLIQSQTPTICLNSAVQGDGSVEKMIRVVGMGESSSTTGLNPPIFCASRPKKLLKTSTFHLLKQRCEPQPQTKKNYAQEYEFMDDEDKADVPADIRLNSRRLPDLLPDLVSSCRKAGGASGINGLSPLMGDMDFCHPTSYTSLDHSPQFILQDGPKKRGRKPTKPKREGPPRPRGRPRIRPLPEPSYSRGLISSLPGESRRGRGRGRGRGRREEGHVEMHRDMNKAQSLPYHNQQHQQQQFSQQQHLQHQGHQVDQAPQQHYLHNQQQHDSCSQHQSHHHEQQHQHQLSQPQQDPIRPIKIKLPASTMLPSESLFSTDSPSSTEPVLSDESVGSAPSLGLSPGPSTGMDISRNELNELNEQDKTMNHLEKAAEADEKAFDFKPGFMASFLDFLKTGKKQSGIEPEHSGGQHEPLNPCSSLNGGIRPLTPSPPTLPPTLPQHPPGTCTEGEQGVGTHLALSSCPSPCKPLDEELKRNLETLPSFSSDEEDSMSKNQDLQKSISSAISALYDTPQSLVTAMASAMVKAPPTLSPVNPPLPAMLPLIPNTENGKEDVLTHTQHHAKDEEEQKLVSPHSNKSSPKKTEEREFVQGEEEEEEEGRATDNEQVMRDSQNVQQGALEDEKISEMQICEVPKVEDSSLEPLLPPASSISPSPPTHSSPLPLPPLCLSVPSPLSIQQDDKEACLPYPPSKQQQQPSYQPALTTGTLPSHPTSPPSSPLSNFLMGQSILHPSTTPPPSSSDEDQKPKAGQPSPSSPSSTSPSSSFSLPPSPPTPEEGPASQRLTSLHLAMKQADAAIAGESEEEDSESGGEGIFRERDEFVVRAEDIGTLKMALQTGREPPPIWRVQKALLQKFSPEIKDGQRQFCATSNYLGYFGDAKMRYQRLYVKFLENVNKKDYVRVCSRKPWHRAGLTLRRQSLPKHLSSIHNQIPPLAERDKENQKQRELKEQREKEKEQRDKECREKVEKESNRRERREKEEREHKEKQEREQRERDRKEKMKVERDKKAREWKECRENEKELEIEMRANERWDTEQKEREKEKEQKDRERCEYEKELKERERKTREQREKQKQDREQKERERQEREQKERKIWEMQWKERDKQEREKHRRDQKENGEKERKQSEREEKDQKKKVKQERETKDREGEKREGECKDKERQEREWREMQREKNRENKEKEGREREKEKEKWKQDEWERRDATMEFAKLKGHFRAKTSKEKMEPPLKKRKKWLKEVPSSYSESDSSLPSDDEGPVWGGVNNRAMREMFRSYVEMLVSTALDPDMIQALEDTDDELYLPPMRKIDNLLSEQKKRLLRRVNISGQHQEALHIFPKMTADPLESGVVRVHLGGESYNRKTLNRVKKSIPTQQDLKLSIETCRIYSLYHSLHHYKYHTFLHCKKETDSIGQAAEDPGQEEVVQQCMANQDWLENLFNSFMDLLSLSANV</sequence>
<feature type="region of interest" description="Disordered" evidence="1">
    <location>
        <begin position="1436"/>
        <end position="1510"/>
    </location>
</feature>
<keyword evidence="4" id="KW-1185">Reference proteome</keyword>
<feature type="region of interest" description="Disordered" evidence="1">
    <location>
        <begin position="2213"/>
        <end position="2484"/>
    </location>
</feature>
<feature type="region of interest" description="Disordered" evidence="1">
    <location>
        <begin position="226"/>
        <end position="252"/>
    </location>
</feature>
<feature type="region of interest" description="Disordered" evidence="1">
    <location>
        <begin position="2086"/>
        <end position="2109"/>
    </location>
</feature>
<feature type="region of interest" description="Disordered" evidence="1">
    <location>
        <begin position="1523"/>
        <end position="1587"/>
    </location>
</feature>
<feature type="compositionally biased region" description="Polar residues" evidence="1">
    <location>
        <begin position="472"/>
        <end position="518"/>
    </location>
</feature>
<evidence type="ECO:0000313" key="4">
    <source>
        <dbReference type="Proteomes" id="UP000261640"/>
    </source>
</evidence>
<feature type="compositionally biased region" description="Low complexity" evidence="1">
    <location>
        <begin position="335"/>
        <end position="346"/>
    </location>
</feature>
<feature type="compositionally biased region" description="Basic and acidic residues" evidence="1">
    <location>
        <begin position="1027"/>
        <end position="1039"/>
    </location>
</feature>
<dbReference type="GeneTree" id="ENSGT00440000037417"/>
<feature type="compositionally biased region" description="Polar residues" evidence="1">
    <location>
        <begin position="226"/>
        <end position="249"/>
    </location>
</feature>
<feature type="compositionally biased region" description="Basic and acidic residues" evidence="1">
    <location>
        <begin position="2227"/>
        <end position="2484"/>
    </location>
</feature>
<feature type="compositionally biased region" description="Polar residues" evidence="1">
    <location>
        <begin position="1603"/>
        <end position="1618"/>
    </location>
</feature>
<feature type="region of interest" description="Disordered" evidence="1">
    <location>
        <begin position="472"/>
        <end position="529"/>
    </location>
</feature>
<evidence type="ECO:0000259" key="2">
    <source>
        <dbReference type="Pfam" id="PF13926"/>
    </source>
</evidence>
<feature type="region of interest" description="Disordered" evidence="1">
    <location>
        <begin position="1079"/>
        <end position="1139"/>
    </location>
</feature>
<feature type="compositionally biased region" description="Low complexity" evidence="1">
    <location>
        <begin position="593"/>
        <end position="613"/>
    </location>
</feature>
<feature type="region of interest" description="Disordered" evidence="1">
    <location>
        <begin position="1834"/>
        <end position="2074"/>
    </location>
</feature>
<feature type="compositionally biased region" description="Low complexity" evidence="1">
    <location>
        <begin position="1557"/>
        <end position="1568"/>
    </location>
</feature>
<feature type="region of interest" description="Disordered" evidence="1">
    <location>
        <begin position="862"/>
        <end position="886"/>
    </location>
</feature>
<feature type="compositionally biased region" description="Low complexity" evidence="1">
    <location>
        <begin position="786"/>
        <end position="797"/>
    </location>
</feature>